<feature type="signal peptide" evidence="13">
    <location>
        <begin position="1"/>
        <end position="31"/>
    </location>
</feature>
<keyword evidence="3 10" id="KW-0813">Transport</keyword>
<dbReference type="KEGG" id="pars:DRW48_04290"/>
<evidence type="ECO:0000259" key="14">
    <source>
        <dbReference type="Pfam" id="PF00593"/>
    </source>
</evidence>
<dbReference type="EMBL" id="CP030918">
    <property type="protein sequence ID" value="AXC49015.1"/>
    <property type="molecule type" value="Genomic_DNA"/>
</dbReference>
<dbReference type="InterPro" id="IPR010917">
    <property type="entry name" value="TonB_rcpt_CS"/>
</dbReference>
<keyword evidence="4 10" id="KW-1134">Transmembrane beta strand</keyword>
<dbReference type="PROSITE" id="PS01156">
    <property type="entry name" value="TONB_DEPENDENT_REC_2"/>
    <property type="match status" value="1"/>
</dbReference>
<dbReference type="OrthoDB" id="9760494at2"/>
<feature type="domain" description="TonB-dependent receptor-like beta-barrel" evidence="14">
    <location>
        <begin position="253"/>
        <end position="647"/>
    </location>
</feature>
<evidence type="ECO:0000256" key="4">
    <source>
        <dbReference type="ARBA" id="ARBA00022452"/>
    </source>
</evidence>
<dbReference type="Gene3D" id="2.170.130.10">
    <property type="entry name" value="TonB-dependent receptor, plug domain"/>
    <property type="match status" value="1"/>
</dbReference>
<proteinExistence type="inferred from homology"/>
<dbReference type="InterPro" id="IPR039426">
    <property type="entry name" value="TonB-dep_rcpt-like"/>
</dbReference>
<dbReference type="Proteomes" id="UP000252023">
    <property type="component" value="Chromosome"/>
</dbReference>
<gene>
    <name evidence="16" type="ORF">DRW48_04290</name>
</gene>
<keyword evidence="5 10" id="KW-0812">Transmembrane</keyword>
<dbReference type="GO" id="GO:0009279">
    <property type="term" value="C:cell outer membrane"/>
    <property type="evidence" value="ECO:0007669"/>
    <property type="project" value="UniProtKB-SubCell"/>
</dbReference>
<sequence length="686" mass="73603">MTRPTIHPRVLLAGASGLALTAVLTAGTALAQDLAPAPLAGASSTLVLDPITLIAGGDEKVVATGGVALSEEDLAILQPADVSELFARNSAVSVSGGVGPAKRIHVLGLEQSNLNVTVDGVPQPVTGWHHTGSTTIDPAFLKSVEVEAGAAAADSGFGAAAGAVRYETVSADDLLQDGRDIGGRAGLSYGSNGRGLRASLASFGKRGGFDWLAMVNGAHGDDYESGNGRTIPGSAPGNLGGIFKLGYEFEAHRVELDYQHTEDEGDRSIKMNMDLAGIGTDGLPIYDDSVYPLKITNDRLRLKYTTTAPTAAWDPTAEFYVSRNRYERPNYLVGGYNGDMNAEVKTVGGVLKNRYEIGPGSITAGVDFRYNDYWLDNYGDTDRRYWTLETMQVGAFAQGRFEFDNGVDVSAGARLDHQSFTDWDGRRLSGSGASVNGTISYEFSEGYEVFAGASRTWLGHEVGEFGLLHARDASFATAPDFEASTATNAKLGLNASRGNWTGNLTLFDTRLKNPAVYNADRAVYRLENGPEVRSRGVTLQGNYDWGTGRVGGSFTKAKLTEDGERALPQGGTAVPIGSLATLFVDQELPAHNVKLGASLEWAGELSGEYLRKELFKDDPGYTVLNVYADWRPEAMRNTVVSLRIDNLTDRAYYERSSYQQRIRGTRAVEPLYAPGRTITLGVNYDF</sequence>
<comment type="similarity">
    <text evidence="2 10 12">Belongs to the TonB-dependent receptor family.</text>
</comment>
<dbReference type="InterPro" id="IPR037066">
    <property type="entry name" value="Plug_dom_sf"/>
</dbReference>
<keyword evidence="9 10" id="KW-0998">Cell outer membrane</keyword>
<evidence type="ECO:0000256" key="12">
    <source>
        <dbReference type="RuleBase" id="RU003357"/>
    </source>
</evidence>
<dbReference type="InterPro" id="IPR000531">
    <property type="entry name" value="Beta-barrel_TonB"/>
</dbReference>
<dbReference type="PROSITE" id="PS52016">
    <property type="entry name" value="TONB_DEPENDENT_REC_3"/>
    <property type="match status" value="1"/>
</dbReference>
<dbReference type="GO" id="GO:0044718">
    <property type="term" value="P:siderophore transmembrane transport"/>
    <property type="evidence" value="ECO:0007669"/>
    <property type="project" value="TreeGrafter"/>
</dbReference>
<accession>A0A344PI10</accession>
<protein>
    <submittedName>
        <fullName evidence="16">Ligand-gated channel</fullName>
    </submittedName>
</protein>
<name>A0A344PI10_9RHOB</name>
<feature type="short sequence motif" description="TonB C-terminal box" evidence="11">
    <location>
        <begin position="669"/>
        <end position="686"/>
    </location>
</feature>
<evidence type="ECO:0000313" key="16">
    <source>
        <dbReference type="EMBL" id="AXC49015.1"/>
    </source>
</evidence>
<evidence type="ECO:0000256" key="7">
    <source>
        <dbReference type="ARBA" id="ARBA00023077"/>
    </source>
</evidence>
<comment type="subcellular location">
    <subcellularLocation>
        <location evidence="1 10">Cell outer membrane</location>
        <topology evidence="1 10">Multi-pass membrane protein</topology>
    </subcellularLocation>
</comment>
<evidence type="ECO:0000256" key="1">
    <source>
        <dbReference type="ARBA" id="ARBA00004571"/>
    </source>
</evidence>
<dbReference type="PANTHER" id="PTHR30069">
    <property type="entry name" value="TONB-DEPENDENT OUTER MEMBRANE RECEPTOR"/>
    <property type="match status" value="1"/>
</dbReference>
<keyword evidence="6 13" id="KW-0732">Signal</keyword>
<evidence type="ECO:0000256" key="2">
    <source>
        <dbReference type="ARBA" id="ARBA00009810"/>
    </source>
</evidence>
<reference evidence="17" key="1">
    <citation type="submission" date="2018-07" db="EMBL/GenBank/DDBJ databases">
        <title>Genome sequencing of Paracoccus sp. SC2-6.</title>
        <authorList>
            <person name="Heo J."/>
            <person name="Kim S.-J."/>
            <person name="Kwon S.-W."/>
        </authorList>
    </citation>
    <scope>NUCLEOTIDE SEQUENCE [LARGE SCALE GENOMIC DNA]</scope>
    <source>
        <strain evidence="17">SC2-6</strain>
    </source>
</reference>
<keyword evidence="8 10" id="KW-0472">Membrane</keyword>
<evidence type="ECO:0000256" key="5">
    <source>
        <dbReference type="ARBA" id="ARBA00022692"/>
    </source>
</evidence>
<dbReference type="AlphaFoldDB" id="A0A344PI10"/>
<keyword evidence="17" id="KW-1185">Reference proteome</keyword>
<dbReference type="Pfam" id="PF07715">
    <property type="entry name" value="Plug"/>
    <property type="match status" value="1"/>
</dbReference>
<keyword evidence="7 12" id="KW-0798">TonB box</keyword>
<dbReference type="InterPro" id="IPR036942">
    <property type="entry name" value="Beta-barrel_TonB_sf"/>
</dbReference>
<dbReference type="PANTHER" id="PTHR30069:SF41">
    <property type="entry name" value="HEME_HEMOPEXIN UTILIZATION PROTEIN C"/>
    <property type="match status" value="1"/>
</dbReference>
<evidence type="ECO:0000256" key="6">
    <source>
        <dbReference type="ARBA" id="ARBA00022729"/>
    </source>
</evidence>
<dbReference type="InterPro" id="IPR012910">
    <property type="entry name" value="Plug_dom"/>
</dbReference>
<evidence type="ECO:0000256" key="3">
    <source>
        <dbReference type="ARBA" id="ARBA00022448"/>
    </source>
</evidence>
<evidence type="ECO:0000256" key="10">
    <source>
        <dbReference type="PROSITE-ProRule" id="PRU01360"/>
    </source>
</evidence>
<evidence type="ECO:0000256" key="11">
    <source>
        <dbReference type="PROSITE-ProRule" id="PRU10144"/>
    </source>
</evidence>
<evidence type="ECO:0000256" key="9">
    <source>
        <dbReference type="ARBA" id="ARBA00023237"/>
    </source>
</evidence>
<dbReference type="RefSeq" id="WP_114075334.1">
    <property type="nucleotide sequence ID" value="NZ_CP030918.1"/>
</dbReference>
<dbReference type="Gene3D" id="2.40.170.20">
    <property type="entry name" value="TonB-dependent receptor, beta-barrel domain"/>
    <property type="match status" value="1"/>
</dbReference>
<evidence type="ECO:0000256" key="8">
    <source>
        <dbReference type="ARBA" id="ARBA00023136"/>
    </source>
</evidence>
<dbReference type="GO" id="GO:0015344">
    <property type="term" value="F:siderophore uptake transmembrane transporter activity"/>
    <property type="evidence" value="ECO:0007669"/>
    <property type="project" value="TreeGrafter"/>
</dbReference>
<evidence type="ECO:0000313" key="17">
    <source>
        <dbReference type="Proteomes" id="UP000252023"/>
    </source>
</evidence>
<organism evidence="16 17">
    <name type="scientific">Paracoccus suum</name>
    <dbReference type="NCBI Taxonomy" id="2259340"/>
    <lineage>
        <taxon>Bacteria</taxon>
        <taxon>Pseudomonadati</taxon>
        <taxon>Pseudomonadota</taxon>
        <taxon>Alphaproteobacteria</taxon>
        <taxon>Rhodobacterales</taxon>
        <taxon>Paracoccaceae</taxon>
        <taxon>Paracoccus</taxon>
    </lineage>
</organism>
<dbReference type="SUPFAM" id="SSF56935">
    <property type="entry name" value="Porins"/>
    <property type="match status" value="1"/>
</dbReference>
<feature type="chain" id="PRO_5016905490" evidence="13">
    <location>
        <begin position="32"/>
        <end position="686"/>
    </location>
</feature>
<evidence type="ECO:0000259" key="15">
    <source>
        <dbReference type="Pfam" id="PF07715"/>
    </source>
</evidence>
<evidence type="ECO:0000256" key="13">
    <source>
        <dbReference type="SAM" id="SignalP"/>
    </source>
</evidence>
<dbReference type="Pfam" id="PF00593">
    <property type="entry name" value="TonB_dep_Rec_b-barrel"/>
    <property type="match status" value="1"/>
</dbReference>
<feature type="domain" description="TonB-dependent receptor plug" evidence="15">
    <location>
        <begin position="69"/>
        <end position="163"/>
    </location>
</feature>